<keyword evidence="1" id="KW-0472">Membrane</keyword>
<keyword evidence="1" id="KW-0812">Transmembrane</keyword>
<keyword evidence="3" id="KW-1185">Reference proteome</keyword>
<comment type="caution">
    <text evidence="2">The sequence shown here is derived from an EMBL/GenBank/DDBJ whole genome shotgun (WGS) entry which is preliminary data.</text>
</comment>
<feature type="transmembrane region" description="Helical" evidence="1">
    <location>
        <begin position="21"/>
        <end position="39"/>
    </location>
</feature>
<sequence length="239" mass="27045">MKKLLKLMINDIRNMTREPMFILMTIGPFILALIGRYGIPIISRGFKPYINISAHYNIISAYFLAFPALLIGVMIGLLMLDEKDDGVHLVLMITPIEKKGYIAYRVLFPTMISFFYAIVILPIVGFTTISFISTILIAIMMSLEAPMAALFISNFASNKIEGLTLSKTLSILILSPLLGYILKSIWRWTGAMFPYYWSILSVVRAAEGGTGFWFFIVIGMINHILILTLLIKRFNRNIC</sequence>
<evidence type="ECO:0000313" key="2">
    <source>
        <dbReference type="EMBL" id="MBU5676058.1"/>
    </source>
</evidence>
<protein>
    <recommendedName>
        <fullName evidence="4">Fluoroquinolone transport system permease protein</fullName>
    </recommendedName>
</protein>
<feature type="transmembrane region" description="Helical" evidence="1">
    <location>
        <begin position="131"/>
        <end position="156"/>
    </location>
</feature>
<gene>
    <name evidence="2" type="ORF">KQI88_06485</name>
</gene>
<dbReference type="EMBL" id="JAHLQK010000002">
    <property type="protein sequence ID" value="MBU5676058.1"/>
    <property type="molecule type" value="Genomic_DNA"/>
</dbReference>
<evidence type="ECO:0008006" key="4">
    <source>
        <dbReference type="Google" id="ProtNLM"/>
    </source>
</evidence>
<feature type="transmembrane region" description="Helical" evidence="1">
    <location>
        <begin position="101"/>
        <end position="125"/>
    </location>
</feature>
<keyword evidence="1" id="KW-1133">Transmembrane helix</keyword>
<dbReference type="Proteomes" id="UP000779508">
    <property type="component" value="Unassembled WGS sequence"/>
</dbReference>
<accession>A0ABS6G0N1</accession>
<proteinExistence type="predicted"/>
<evidence type="ECO:0000313" key="3">
    <source>
        <dbReference type="Proteomes" id="UP000779508"/>
    </source>
</evidence>
<evidence type="ECO:0000256" key="1">
    <source>
        <dbReference type="SAM" id="Phobius"/>
    </source>
</evidence>
<feature type="transmembrane region" description="Helical" evidence="1">
    <location>
        <begin position="212"/>
        <end position="231"/>
    </location>
</feature>
<name>A0ABS6G0N1_9FIRM</name>
<feature type="transmembrane region" description="Helical" evidence="1">
    <location>
        <begin position="59"/>
        <end position="80"/>
    </location>
</feature>
<reference evidence="2 3" key="1">
    <citation type="submission" date="2021-06" db="EMBL/GenBank/DDBJ databases">
        <authorList>
            <person name="Sun Q."/>
            <person name="Li D."/>
        </authorList>
    </citation>
    <scope>NUCLEOTIDE SEQUENCE [LARGE SCALE GENOMIC DNA]</scope>
    <source>
        <strain evidence="2 3">MSJ-5</strain>
    </source>
</reference>
<feature type="transmembrane region" description="Helical" evidence="1">
    <location>
        <begin position="168"/>
        <end position="186"/>
    </location>
</feature>
<dbReference type="RefSeq" id="WP_216415539.1">
    <property type="nucleotide sequence ID" value="NZ_JAHLQK010000002.1"/>
</dbReference>
<organism evidence="2 3">
    <name type="scientific">Alkaliphilus flagellatus</name>
    <dbReference type="NCBI Taxonomy" id="2841507"/>
    <lineage>
        <taxon>Bacteria</taxon>
        <taxon>Bacillati</taxon>
        <taxon>Bacillota</taxon>
        <taxon>Clostridia</taxon>
        <taxon>Peptostreptococcales</taxon>
        <taxon>Natronincolaceae</taxon>
        <taxon>Alkaliphilus</taxon>
    </lineage>
</organism>